<evidence type="ECO:0000256" key="4">
    <source>
        <dbReference type="ARBA" id="ARBA00023136"/>
    </source>
</evidence>
<feature type="transmembrane region" description="Helical" evidence="5">
    <location>
        <begin position="28"/>
        <end position="48"/>
    </location>
</feature>
<evidence type="ECO:0008006" key="7">
    <source>
        <dbReference type="Google" id="ProtNLM"/>
    </source>
</evidence>
<keyword evidence="4 5" id="KW-0472">Membrane</keyword>
<feature type="transmembrane region" description="Helical" evidence="5">
    <location>
        <begin position="92"/>
        <end position="112"/>
    </location>
</feature>
<dbReference type="Pfam" id="PF13564">
    <property type="entry name" value="DoxX_2"/>
    <property type="match status" value="1"/>
</dbReference>
<evidence type="ECO:0000256" key="3">
    <source>
        <dbReference type="ARBA" id="ARBA00022989"/>
    </source>
</evidence>
<proteinExistence type="predicted"/>
<evidence type="ECO:0000256" key="5">
    <source>
        <dbReference type="SAM" id="Phobius"/>
    </source>
</evidence>
<evidence type="ECO:0000256" key="2">
    <source>
        <dbReference type="ARBA" id="ARBA00022692"/>
    </source>
</evidence>
<gene>
    <name evidence="6" type="ORF">AVDCRST_MAG05-3586</name>
</gene>
<dbReference type="AlphaFoldDB" id="A0A6J4TDP9"/>
<name>A0A6J4TDP9_9ACTN</name>
<reference evidence="6" key="1">
    <citation type="submission" date="2020-02" db="EMBL/GenBank/DDBJ databases">
        <authorList>
            <person name="Meier V. D."/>
        </authorList>
    </citation>
    <scope>NUCLEOTIDE SEQUENCE</scope>
    <source>
        <strain evidence="6">AVDCRST_MAG05</strain>
    </source>
</reference>
<dbReference type="PANTHER" id="PTHR36974">
    <property type="entry name" value="MEMBRANE PROTEIN-RELATED"/>
    <property type="match status" value="1"/>
</dbReference>
<dbReference type="EMBL" id="CADCVM010000398">
    <property type="protein sequence ID" value="CAA9520659.1"/>
    <property type="molecule type" value="Genomic_DNA"/>
</dbReference>
<dbReference type="GO" id="GO:0016020">
    <property type="term" value="C:membrane"/>
    <property type="evidence" value="ECO:0007669"/>
    <property type="project" value="UniProtKB-SubCell"/>
</dbReference>
<dbReference type="PANTHER" id="PTHR36974:SF1">
    <property type="entry name" value="DOXX FAMILY MEMBRANE PROTEIN"/>
    <property type="match status" value="1"/>
</dbReference>
<sequence>MVPLGVLLVSLLVFRGLGALGVEPLSDWRNAAAGALALMFLFTASAHFTGTRRDLISMVPSVFPRPELLVSVTGVLEVLGAVGLLVPATRGLAGIGLILLLVAMFPANVAAARRGVPLRGKPPTPLPLRLSLQLVFIGMTWWATQT</sequence>
<keyword evidence="2 5" id="KW-0812">Transmembrane</keyword>
<evidence type="ECO:0000313" key="6">
    <source>
        <dbReference type="EMBL" id="CAA9520659.1"/>
    </source>
</evidence>
<accession>A0A6J4TDP9</accession>
<comment type="subcellular location">
    <subcellularLocation>
        <location evidence="1">Membrane</location>
        <topology evidence="1">Multi-pass membrane protein</topology>
    </subcellularLocation>
</comment>
<feature type="transmembrane region" description="Helical" evidence="5">
    <location>
        <begin position="68"/>
        <end position="86"/>
    </location>
</feature>
<keyword evidence="3 5" id="KW-1133">Transmembrane helix</keyword>
<evidence type="ECO:0000256" key="1">
    <source>
        <dbReference type="ARBA" id="ARBA00004141"/>
    </source>
</evidence>
<dbReference type="InterPro" id="IPR032808">
    <property type="entry name" value="DoxX"/>
</dbReference>
<protein>
    <recommendedName>
        <fullName evidence="7">DoxX family protein</fullName>
    </recommendedName>
</protein>
<organism evidence="6">
    <name type="scientific">uncultured Rubrobacteraceae bacterium</name>
    <dbReference type="NCBI Taxonomy" id="349277"/>
    <lineage>
        <taxon>Bacteria</taxon>
        <taxon>Bacillati</taxon>
        <taxon>Actinomycetota</taxon>
        <taxon>Rubrobacteria</taxon>
        <taxon>Rubrobacterales</taxon>
        <taxon>Rubrobacteraceae</taxon>
        <taxon>environmental samples</taxon>
    </lineage>
</organism>